<evidence type="ECO:0000313" key="1">
    <source>
        <dbReference type="Proteomes" id="UP000000437"/>
    </source>
</evidence>
<organism evidence="1 2">
    <name type="scientific">Danio rerio</name>
    <name type="common">Zebrafish</name>
    <name type="synonym">Brachydanio rerio</name>
    <dbReference type="NCBI Taxonomy" id="7955"/>
    <lineage>
        <taxon>Eukaryota</taxon>
        <taxon>Metazoa</taxon>
        <taxon>Chordata</taxon>
        <taxon>Craniata</taxon>
        <taxon>Vertebrata</taxon>
        <taxon>Euteleostomi</taxon>
        <taxon>Actinopterygii</taxon>
        <taxon>Neopterygii</taxon>
        <taxon>Teleostei</taxon>
        <taxon>Ostariophysi</taxon>
        <taxon>Cypriniformes</taxon>
        <taxon>Danionidae</taxon>
        <taxon>Danioninae</taxon>
        <taxon>Danio</taxon>
    </lineage>
</organism>
<keyword evidence="1" id="KW-1185">Reference proteome</keyword>
<evidence type="ECO:0000313" key="2">
    <source>
        <dbReference type="RefSeq" id="XP_073796792.1"/>
    </source>
</evidence>
<dbReference type="Proteomes" id="UP000000437">
    <property type="component" value="Chromosome 24"/>
</dbReference>
<protein>
    <submittedName>
        <fullName evidence="2">B-cell receptor CD22-like isoform X1</fullName>
    </submittedName>
</protein>
<name>A0AC58IRB3_DANRE</name>
<proteinExistence type="predicted"/>
<gene>
    <name evidence="2" type="primary">LOC137489218</name>
</gene>
<reference evidence="2" key="1">
    <citation type="submission" date="2025-08" db="UniProtKB">
        <authorList>
            <consortium name="RefSeq"/>
        </authorList>
    </citation>
    <scope>IDENTIFICATION</scope>
    <source>
        <strain evidence="2">Tuebingen</strain>
        <tissue evidence="2">Fibroblasts and whole tissue</tissue>
    </source>
</reference>
<dbReference type="RefSeq" id="XP_073796792.1">
    <property type="nucleotide sequence ID" value="XM_073940691.1"/>
</dbReference>
<sequence length="471" mass="52982">MIAYTAVAVEMSSLPLMVFLFFPYAFLLKCTEQYHARLPSNITGLSDSCLRIPCEFEADSTQMNNGKIFVFWVKTTHSIQVPANVVYNGTTNMTKGFSHIEITGNLGKNDCTTVFYNVMKNHSDNYYFRVEIEPQQWYFSYTNPVYISVSDIPQAPMLKPSNLQEVMEESTVNLSCSAEAPCPSQPPNITWSYIPEYANITTQLLEKPNLMQSVISLMTFKASYKDNRKNISCIVSYLRNTSNDSTVETNMLLNVLFPPKETNIIISPSASVPIGTNVTLTCKSTANPSDKMNYTWYKCGEEKQLIFGESLFFNADTKNAGLYFCKAENELGNQTSEGIQLVVENAAALESLYLIIGCVGGVSVFLFLFLLVTLFLRMRRVKSFVERETDTDQLHEKPVQISTVYANAAFLESEEPEMPNAKNDIVHYGEIDFSSPQIKSTTAQSSGQETTIYAEVCNRISEHMNMNDLIQ</sequence>
<accession>A0AC58IRB3</accession>